<dbReference type="PANTHER" id="PTHR21661">
    <property type="entry name" value="EPOXIDE HYDROLASE 1-RELATED"/>
    <property type="match status" value="1"/>
</dbReference>
<dbReference type="InterPro" id="IPR029058">
    <property type="entry name" value="AB_hydrolase_fold"/>
</dbReference>
<dbReference type="InterPro" id="IPR016292">
    <property type="entry name" value="Epoxide_hydrolase"/>
</dbReference>
<keyword evidence="2" id="KW-0058">Aromatic hydrocarbons catabolism</keyword>
<evidence type="ECO:0000256" key="2">
    <source>
        <dbReference type="ARBA" id="ARBA00022797"/>
    </source>
</evidence>
<dbReference type="EMBL" id="BAABBW010000001">
    <property type="protein sequence ID" value="GAA4167795.1"/>
    <property type="molecule type" value="Genomic_DNA"/>
</dbReference>
<dbReference type="InterPro" id="IPR000639">
    <property type="entry name" value="Epox_hydrolase-like"/>
</dbReference>
<gene>
    <name evidence="5" type="ORF">GCM10022287_01880</name>
</gene>
<dbReference type="Proteomes" id="UP001501079">
    <property type="component" value="Unassembled WGS sequence"/>
</dbReference>
<dbReference type="Gene3D" id="3.40.50.1820">
    <property type="entry name" value="alpha/beta hydrolase"/>
    <property type="match status" value="1"/>
</dbReference>
<proteinExistence type="inferred from homology"/>
<dbReference type="Pfam" id="PF06441">
    <property type="entry name" value="EHN"/>
    <property type="match status" value="1"/>
</dbReference>
<dbReference type="GO" id="GO:0016787">
    <property type="term" value="F:hydrolase activity"/>
    <property type="evidence" value="ECO:0007669"/>
    <property type="project" value="UniProtKB-KW"/>
</dbReference>
<reference evidence="6" key="1">
    <citation type="journal article" date="2019" name="Int. J. Syst. Evol. Microbiol.">
        <title>The Global Catalogue of Microorganisms (GCM) 10K type strain sequencing project: providing services to taxonomists for standard genome sequencing and annotation.</title>
        <authorList>
            <consortium name="The Broad Institute Genomics Platform"/>
            <consortium name="The Broad Institute Genome Sequencing Center for Infectious Disease"/>
            <person name="Wu L."/>
            <person name="Ma J."/>
        </authorList>
    </citation>
    <scope>NUCLEOTIDE SEQUENCE [LARGE SCALE GENOMIC DNA]</scope>
    <source>
        <strain evidence="6">JCM 17591</strain>
    </source>
</reference>
<keyword evidence="6" id="KW-1185">Reference proteome</keyword>
<evidence type="ECO:0000259" key="4">
    <source>
        <dbReference type="Pfam" id="PF06441"/>
    </source>
</evidence>
<comment type="caution">
    <text evidence="5">The sequence shown here is derived from an EMBL/GenBank/DDBJ whole genome shotgun (WGS) entry which is preliminary data.</text>
</comment>
<accession>A0ABP7ZQ73</accession>
<dbReference type="PIRSF" id="PIRSF001112">
    <property type="entry name" value="Epoxide_hydrolase"/>
    <property type="match status" value="1"/>
</dbReference>
<name>A0ABP7ZQ73_9MICO</name>
<sequence length="369" mass="40776">MTRMDFAPHTSPAAISELRARLLATRWPPAGTGIDPDPDWSLGTDPAYLRELTAYWADGFDWEAREAELNRLPRSFVEVGGTGIHVIHSIADREGQAPALLLLHGWPDSFWRYLKVLPLLAPDFDVVIPDMPGFSYSDIPESPLNSQQVAALYAELMTKLGYERFFAAGGDIGSHVARYLALDAPERVIAMHTMGTLPAPVADATTLTPEEQQWLRTSQAWVGTEGAYAAMHRTKPNTAAIGLTDSPAGLAAWIVEKLRTWSEGGLASYSLDDVLTNLSIYWFTGTIGSSMRMYRANAQLPLEDLGRRVEVPTGFSVFPGDISQVPYAWAERVTKLARFTEPAQGGHFAPYEVPELYAQELRDFFGLFL</sequence>
<organism evidence="5 6">
    <name type="scientific">Gryllotalpicola koreensis</name>
    <dbReference type="NCBI Taxonomy" id="993086"/>
    <lineage>
        <taxon>Bacteria</taxon>
        <taxon>Bacillati</taxon>
        <taxon>Actinomycetota</taxon>
        <taxon>Actinomycetes</taxon>
        <taxon>Micrococcales</taxon>
        <taxon>Microbacteriaceae</taxon>
        <taxon>Gryllotalpicola</taxon>
    </lineage>
</organism>
<dbReference type="PANTHER" id="PTHR21661:SF35">
    <property type="entry name" value="EPOXIDE HYDROLASE"/>
    <property type="match status" value="1"/>
</dbReference>
<dbReference type="SUPFAM" id="SSF53474">
    <property type="entry name" value="alpha/beta-Hydrolases"/>
    <property type="match status" value="1"/>
</dbReference>
<keyword evidence="3 5" id="KW-0378">Hydrolase</keyword>
<comment type="similarity">
    <text evidence="1">Belongs to the peptidase S33 family.</text>
</comment>
<evidence type="ECO:0000313" key="6">
    <source>
        <dbReference type="Proteomes" id="UP001501079"/>
    </source>
</evidence>
<evidence type="ECO:0000256" key="1">
    <source>
        <dbReference type="ARBA" id="ARBA00010088"/>
    </source>
</evidence>
<feature type="domain" description="Epoxide hydrolase N-terminal" evidence="4">
    <location>
        <begin position="6"/>
        <end position="112"/>
    </location>
</feature>
<dbReference type="PRINTS" id="PR00412">
    <property type="entry name" value="EPOXHYDRLASE"/>
</dbReference>
<evidence type="ECO:0000256" key="3">
    <source>
        <dbReference type="ARBA" id="ARBA00022801"/>
    </source>
</evidence>
<dbReference type="InterPro" id="IPR010497">
    <property type="entry name" value="Epoxide_hydro_N"/>
</dbReference>
<protein>
    <submittedName>
        <fullName evidence="5">Epoxide hydrolase</fullName>
    </submittedName>
</protein>
<evidence type="ECO:0000313" key="5">
    <source>
        <dbReference type="EMBL" id="GAA4167795.1"/>
    </source>
</evidence>